<evidence type="ECO:0000313" key="2">
    <source>
        <dbReference type="EMBL" id="KAK8771681.1"/>
    </source>
</evidence>
<evidence type="ECO:0000313" key="3">
    <source>
        <dbReference type="Proteomes" id="UP001321473"/>
    </source>
</evidence>
<keyword evidence="3" id="KW-1185">Reference proteome</keyword>
<organism evidence="2 3">
    <name type="scientific">Amblyomma americanum</name>
    <name type="common">Lone star tick</name>
    <dbReference type="NCBI Taxonomy" id="6943"/>
    <lineage>
        <taxon>Eukaryota</taxon>
        <taxon>Metazoa</taxon>
        <taxon>Ecdysozoa</taxon>
        <taxon>Arthropoda</taxon>
        <taxon>Chelicerata</taxon>
        <taxon>Arachnida</taxon>
        <taxon>Acari</taxon>
        <taxon>Parasitiformes</taxon>
        <taxon>Ixodida</taxon>
        <taxon>Ixodoidea</taxon>
        <taxon>Ixodidae</taxon>
        <taxon>Amblyomminae</taxon>
        <taxon>Amblyomma</taxon>
    </lineage>
</organism>
<comment type="caution">
    <text evidence="2">The sequence shown here is derived from an EMBL/GenBank/DDBJ whole genome shotgun (WGS) entry which is preliminary data.</text>
</comment>
<protein>
    <submittedName>
        <fullName evidence="2">Uncharacterized protein</fullName>
    </submittedName>
</protein>
<evidence type="ECO:0000256" key="1">
    <source>
        <dbReference type="SAM" id="MobiDB-lite"/>
    </source>
</evidence>
<dbReference type="AlphaFoldDB" id="A0AAQ4EA81"/>
<reference evidence="2 3" key="1">
    <citation type="journal article" date="2023" name="Arcadia Sci">
        <title>De novo assembly of a long-read Amblyomma americanum tick genome.</title>
        <authorList>
            <person name="Chou S."/>
            <person name="Poskanzer K.E."/>
            <person name="Rollins M."/>
            <person name="Thuy-Boun P.S."/>
        </authorList>
    </citation>
    <scope>NUCLEOTIDE SEQUENCE [LARGE SCALE GENOMIC DNA]</scope>
    <source>
        <strain evidence="2">F_SG_1</strain>
        <tissue evidence="2">Salivary glands</tissue>
    </source>
</reference>
<proteinExistence type="predicted"/>
<feature type="compositionally biased region" description="Low complexity" evidence="1">
    <location>
        <begin position="50"/>
        <end position="68"/>
    </location>
</feature>
<name>A0AAQ4EA81_AMBAM</name>
<feature type="region of interest" description="Disordered" evidence="1">
    <location>
        <begin position="32"/>
        <end position="69"/>
    </location>
</feature>
<sequence>MGRQLWQRLSDLQQEQAALRLDVETLRAALAATDSSQQHSPLATYHQPLQQQRGSSSPQAQRSPRPQSMCEWRHLAKASATAKTSIYDFPVSAHHL</sequence>
<accession>A0AAQ4EA81</accession>
<dbReference type="EMBL" id="JARKHS020019451">
    <property type="protein sequence ID" value="KAK8771681.1"/>
    <property type="molecule type" value="Genomic_DNA"/>
</dbReference>
<gene>
    <name evidence="2" type="ORF">V5799_025075</name>
</gene>
<dbReference type="Proteomes" id="UP001321473">
    <property type="component" value="Unassembled WGS sequence"/>
</dbReference>